<dbReference type="Gene3D" id="3.40.30.10">
    <property type="entry name" value="Glutaredoxin"/>
    <property type="match status" value="1"/>
</dbReference>
<organism evidence="1">
    <name type="scientific">Myoviridae sp. ctWb16</name>
    <dbReference type="NCBI Taxonomy" id="2827690"/>
    <lineage>
        <taxon>Viruses</taxon>
        <taxon>Duplodnaviria</taxon>
        <taxon>Heunggongvirae</taxon>
        <taxon>Uroviricota</taxon>
        <taxon>Caudoviricetes</taxon>
    </lineage>
</organism>
<dbReference type="SUPFAM" id="SSF52833">
    <property type="entry name" value="Thioredoxin-like"/>
    <property type="match status" value="1"/>
</dbReference>
<dbReference type="EMBL" id="BK032721">
    <property type="protein sequence ID" value="DAF56621.1"/>
    <property type="molecule type" value="Genomic_DNA"/>
</dbReference>
<dbReference type="CDD" id="cd02947">
    <property type="entry name" value="TRX_family"/>
    <property type="match status" value="1"/>
</dbReference>
<evidence type="ECO:0000313" key="1">
    <source>
        <dbReference type="EMBL" id="DAF56621.1"/>
    </source>
</evidence>
<name>A0A8S5SZV7_9CAUD</name>
<accession>A0A8S5SZV7</accession>
<proteinExistence type="predicted"/>
<sequence length="105" mass="11896">MKEIKTMEELNALTGIRPSLVKFGQPNCIPCKMTQENLEEIENSKKYDLDFYECSNIDIITQLGYNAVPVVMLITSHIKAELLDSSIAMDLDELDEWIGSSLKII</sequence>
<reference evidence="1" key="1">
    <citation type="journal article" date="2021" name="Proc. Natl. Acad. Sci. U.S.A.">
        <title>A Catalog of Tens of Thousands of Viruses from Human Metagenomes Reveals Hidden Associations with Chronic Diseases.</title>
        <authorList>
            <person name="Tisza M.J."/>
            <person name="Buck C.B."/>
        </authorList>
    </citation>
    <scope>NUCLEOTIDE SEQUENCE</scope>
    <source>
        <strain evidence="1">CtWb16</strain>
    </source>
</reference>
<dbReference type="InterPro" id="IPR036249">
    <property type="entry name" value="Thioredoxin-like_sf"/>
</dbReference>
<protein>
    <submittedName>
        <fullName evidence="1">TRX family protein</fullName>
    </submittedName>
</protein>